<dbReference type="PANTHER" id="PTHR48207">
    <property type="entry name" value="SUCCINATE--HYDROXYMETHYLGLUTARATE COA-TRANSFERASE"/>
    <property type="match status" value="1"/>
</dbReference>
<dbReference type="Gene3D" id="3.40.50.10540">
    <property type="entry name" value="Crotonobetainyl-coa:carnitine coa-transferase, domain 1"/>
    <property type="match status" value="1"/>
</dbReference>
<organism evidence="2">
    <name type="scientific">marine metagenome</name>
    <dbReference type="NCBI Taxonomy" id="408172"/>
    <lineage>
        <taxon>unclassified sequences</taxon>
        <taxon>metagenomes</taxon>
        <taxon>ecological metagenomes</taxon>
    </lineage>
</organism>
<keyword evidence="1" id="KW-0808">Transferase</keyword>
<dbReference type="Pfam" id="PF02515">
    <property type="entry name" value="CoA_transf_3"/>
    <property type="match status" value="1"/>
</dbReference>
<evidence type="ECO:0000256" key="1">
    <source>
        <dbReference type="ARBA" id="ARBA00022679"/>
    </source>
</evidence>
<dbReference type="InterPro" id="IPR023606">
    <property type="entry name" value="CoA-Trfase_III_dom_1_sf"/>
</dbReference>
<evidence type="ECO:0008006" key="3">
    <source>
        <dbReference type="Google" id="ProtNLM"/>
    </source>
</evidence>
<feature type="non-terminal residue" evidence="2">
    <location>
        <position position="63"/>
    </location>
</feature>
<protein>
    <recommendedName>
        <fullName evidence="3">CoA transferase</fullName>
    </recommendedName>
</protein>
<accession>A0A382P4F0</accession>
<evidence type="ECO:0000313" key="2">
    <source>
        <dbReference type="EMBL" id="SVC68284.1"/>
    </source>
</evidence>
<dbReference type="InterPro" id="IPR050483">
    <property type="entry name" value="CoA-transferase_III_domain"/>
</dbReference>
<dbReference type="InterPro" id="IPR003673">
    <property type="entry name" value="CoA-Trfase_fam_III"/>
</dbReference>
<dbReference type="AlphaFoldDB" id="A0A382P4F0"/>
<proteinExistence type="predicted"/>
<name>A0A382P4F0_9ZZZZ</name>
<reference evidence="2" key="1">
    <citation type="submission" date="2018-05" db="EMBL/GenBank/DDBJ databases">
        <authorList>
            <person name="Lanie J.A."/>
            <person name="Ng W.-L."/>
            <person name="Kazmierczak K.M."/>
            <person name="Andrzejewski T.M."/>
            <person name="Davidsen T.M."/>
            <person name="Wayne K.J."/>
            <person name="Tettelin H."/>
            <person name="Glass J.I."/>
            <person name="Rusch D."/>
            <person name="Podicherti R."/>
            <person name="Tsui H.-C.T."/>
            <person name="Winkler M.E."/>
        </authorList>
    </citation>
    <scope>NUCLEOTIDE SEQUENCE</scope>
</reference>
<dbReference type="EMBL" id="UINC01104830">
    <property type="protein sequence ID" value="SVC68284.1"/>
    <property type="molecule type" value="Genomic_DNA"/>
</dbReference>
<sequence length="63" mass="6609">MNGPLQGIRVLDISTILAAPLAGTIMADFGAEVIKAELPGVGDGLRSFPPFKNGKSVWWKAAN</sequence>
<dbReference type="GO" id="GO:0008410">
    <property type="term" value="F:CoA-transferase activity"/>
    <property type="evidence" value="ECO:0007669"/>
    <property type="project" value="TreeGrafter"/>
</dbReference>
<dbReference type="SUPFAM" id="SSF89796">
    <property type="entry name" value="CoA-transferase family III (CaiB/BaiF)"/>
    <property type="match status" value="1"/>
</dbReference>
<gene>
    <name evidence="2" type="ORF">METZ01_LOCUS321138</name>
</gene>
<dbReference type="PANTHER" id="PTHR48207:SF3">
    <property type="entry name" value="SUCCINATE--HYDROXYMETHYLGLUTARATE COA-TRANSFERASE"/>
    <property type="match status" value="1"/>
</dbReference>